<dbReference type="EMBL" id="LAZR01021644">
    <property type="protein sequence ID" value="KKL84652.1"/>
    <property type="molecule type" value="Genomic_DNA"/>
</dbReference>
<proteinExistence type="predicted"/>
<evidence type="ECO:0000313" key="1">
    <source>
        <dbReference type="EMBL" id="KKL84652.1"/>
    </source>
</evidence>
<sequence>MDTDRMKELLHRIQNEGDAHSNSLATEALIKMDLSLSEEAKAKYLRNPNHCPYCLSSDIEGGQIDWDDPISLVHLTFSEKCA</sequence>
<comment type="caution">
    <text evidence="1">The sequence shown here is derived from an EMBL/GenBank/DDBJ whole genome shotgun (WGS) entry which is preliminary data.</text>
</comment>
<dbReference type="AlphaFoldDB" id="A0A0F9IB91"/>
<feature type="non-terminal residue" evidence="1">
    <location>
        <position position="82"/>
    </location>
</feature>
<reference evidence="1" key="1">
    <citation type="journal article" date="2015" name="Nature">
        <title>Complex archaea that bridge the gap between prokaryotes and eukaryotes.</title>
        <authorList>
            <person name="Spang A."/>
            <person name="Saw J.H."/>
            <person name="Jorgensen S.L."/>
            <person name="Zaremba-Niedzwiedzka K."/>
            <person name="Martijn J."/>
            <person name="Lind A.E."/>
            <person name="van Eijk R."/>
            <person name="Schleper C."/>
            <person name="Guy L."/>
            <person name="Ettema T.J."/>
        </authorList>
    </citation>
    <scope>NUCLEOTIDE SEQUENCE</scope>
</reference>
<gene>
    <name evidence="1" type="ORF">LCGC14_1962620</name>
</gene>
<name>A0A0F9IB91_9ZZZZ</name>
<protein>
    <submittedName>
        <fullName evidence="1">Uncharacterized protein</fullName>
    </submittedName>
</protein>
<organism evidence="1">
    <name type="scientific">marine sediment metagenome</name>
    <dbReference type="NCBI Taxonomy" id="412755"/>
    <lineage>
        <taxon>unclassified sequences</taxon>
        <taxon>metagenomes</taxon>
        <taxon>ecological metagenomes</taxon>
    </lineage>
</organism>
<accession>A0A0F9IB91</accession>